<keyword evidence="3" id="KW-1185">Reference proteome</keyword>
<dbReference type="Proteomes" id="UP000215914">
    <property type="component" value="Chromosome 14"/>
</dbReference>
<dbReference type="EMBL" id="CM007903">
    <property type="protein sequence ID" value="OTF97511.1"/>
    <property type="molecule type" value="Genomic_DNA"/>
</dbReference>
<reference evidence="1" key="3">
    <citation type="submission" date="2020-06" db="EMBL/GenBank/DDBJ databases">
        <title>Helianthus annuus Genome sequencing and assembly Release 2.</title>
        <authorList>
            <person name="Gouzy J."/>
            <person name="Langlade N."/>
            <person name="Munos S."/>
        </authorList>
    </citation>
    <scope>NUCLEOTIDE SEQUENCE</scope>
    <source>
        <tissue evidence="1">Leaves</tissue>
    </source>
</reference>
<sequence length="58" mass="6833">MIYGFLFLVYRSCSTVRISNWKSSISFLSNYWFSSDPSSNHSQQIIYGLETDLNWIDN</sequence>
<proteinExistence type="predicted"/>
<reference evidence="2" key="2">
    <citation type="submission" date="2017-02" db="EMBL/GenBank/DDBJ databases">
        <title>Sunflower complete genome.</title>
        <authorList>
            <person name="Langlade N."/>
            <person name="Munos S."/>
        </authorList>
    </citation>
    <scope>NUCLEOTIDE SEQUENCE [LARGE SCALE GENOMIC DNA]</scope>
    <source>
        <tissue evidence="2">Leaves</tissue>
    </source>
</reference>
<organism evidence="2 3">
    <name type="scientific">Helianthus annuus</name>
    <name type="common">Common sunflower</name>
    <dbReference type="NCBI Taxonomy" id="4232"/>
    <lineage>
        <taxon>Eukaryota</taxon>
        <taxon>Viridiplantae</taxon>
        <taxon>Streptophyta</taxon>
        <taxon>Embryophyta</taxon>
        <taxon>Tracheophyta</taxon>
        <taxon>Spermatophyta</taxon>
        <taxon>Magnoliopsida</taxon>
        <taxon>eudicotyledons</taxon>
        <taxon>Gunneridae</taxon>
        <taxon>Pentapetalae</taxon>
        <taxon>asterids</taxon>
        <taxon>campanulids</taxon>
        <taxon>Asterales</taxon>
        <taxon>Asteraceae</taxon>
        <taxon>Asteroideae</taxon>
        <taxon>Heliantheae alliance</taxon>
        <taxon>Heliantheae</taxon>
        <taxon>Helianthus</taxon>
    </lineage>
</organism>
<dbReference type="InParanoid" id="A0A251SG19"/>
<name>A0A251SG19_HELAN</name>
<evidence type="ECO:0000313" key="3">
    <source>
        <dbReference type="Proteomes" id="UP000215914"/>
    </source>
</evidence>
<evidence type="ECO:0000313" key="2">
    <source>
        <dbReference type="EMBL" id="OTF97511.1"/>
    </source>
</evidence>
<dbReference type="Gramene" id="mRNA:HanXRQr2_Chr14g0625011">
    <property type="protein sequence ID" value="CDS:HanXRQr2_Chr14g0625011.1"/>
    <property type="gene ID" value="HanXRQr2_Chr14g0625011"/>
</dbReference>
<dbReference type="EMBL" id="MNCJ02000329">
    <property type="protein sequence ID" value="KAF5767500.1"/>
    <property type="molecule type" value="Genomic_DNA"/>
</dbReference>
<reference evidence="1 3" key="1">
    <citation type="journal article" date="2017" name="Nature">
        <title>The sunflower genome provides insights into oil metabolism, flowering and Asterid evolution.</title>
        <authorList>
            <person name="Badouin H."/>
            <person name="Gouzy J."/>
            <person name="Grassa C.J."/>
            <person name="Murat F."/>
            <person name="Staton S.E."/>
            <person name="Cottret L."/>
            <person name="Lelandais-Briere C."/>
            <person name="Owens G.L."/>
            <person name="Carrere S."/>
            <person name="Mayjonade B."/>
            <person name="Legrand L."/>
            <person name="Gill N."/>
            <person name="Kane N.C."/>
            <person name="Bowers J.E."/>
            <person name="Hubner S."/>
            <person name="Bellec A."/>
            <person name="Berard A."/>
            <person name="Berges H."/>
            <person name="Blanchet N."/>
            <person name="Boniface M.C."/>
            <person name="Brunel D."/>
            <person name="Catrice O."/>
            <person name="Chaidir N."/>
            <person name="Claudel C."/>
            <person name="Donnadieu C."/>
            <person name="Faraut T."/>
            <person name="Fievet G."/>
            <person name="Helmstetter N."/>
            <person name="King M."/>
            <person name="Knapp S.J."/>
            <person name="Lai Z."/>
            <person name="Le Paslier M.C."/>
            <person name="Lippi Y."/>
            <person name="Lorenzon L."/>
            <person name="Mandel J.R."/>
            <person name="Marage G."/>
            <person name="Marchand G."/>
            <person name="Marquand E."/>
            <person name="Bret-Mestries E."/>
            <person name="Morien E."/>
            <person name="Nambeesan S."/>
            <person name="Nguyen T."/>
            <person name="Pegot-Espagnet P."/>
            <person name="Pouilly N."/>
            <person name="Raftis F."/>
            <person name="Sallet E."/>
            <person name="Schiex T."/>
            <person name="Thomas J."/>
            <person name="Vandecasteele C."/>
            <person name="Vares D."/>
            <person name="Vear F."/>
            <person name="Vautrin S."/>
            <person name="Crespi M."/>
            <person name="Mangin B."/>
            <person name="Burke J.M."/>
            <person name="Salse J."/>
            <person name="Munos S."/>
            <person name="Vincourt P."/>
            <person name="Rieseberg L.H."/>
            <person name="Langlade N.B."/>
        </authorList>
    </citation>
    <scope>NUCLEOTIDE SEQUENCE [LARGE SCALE GENOMIC DNA]</scope>
    <source>
        <strain evidence="3">cv. SF193</strain>
        <tissue evidence="1">Leaves</tissue>
    </source>
</reference>
<evidence type="ECO:0000313" key="1">
    <source>
        <dbReference type="EMBL" id="KAF5767500.1"/>
    </source>
</evidence>
<protein>
    <submittedName>
        <fullName evidence="2">Uncharacterized protein</fullName>
    </submittedName>
</protein>
<accession>A0A251SG19</accession>
<dbReference type="AlphaFoldDB" id="A0A251SG19"/>
<gene>
    <name evidence="2" type="ORF">HannXRQ_Chr14g0435381</name>
    <name evidence="1" type="ORF">HanXRQr2_Chr14g0625011</name>
</gene>